<organism evidence="3 4">
    <name type="scientific">Corchorus olitorius</name>
    <dbReference type="NCBI Taxonomy" id="93759"/>
    <lineage>
        <taxon>Eukaryota</taxon>
        <taxon>Viridiplantae</taxon>
        <taxon>Streptophyta</taxon>
        <taxon>Embryophyta</taxon>
        <taxon>Tracheophyta</taxon>
        <taxon>Spermatophyta</taxon>
        <taxon>Magnoliopsida</taxon>
        <taxon>eudicotyledons</taxon>
        <taxon>Gunneridae</taxon>
        <taxon>Pentapetalae</taxon>
        <taxon>rosids</taxon>
        <taxon>malvids</taxon>
        <taxon>Malvales</taxon>
        <taxon>Malvaceae</taxon>
        <taxon>Grewioideae</taxon>
        <taxon>Apeibeae</taxon>
        <taxon>Corchorus</taxon>
    </lineage>
</organism>
<keyword evidence="4" id="KW-1185">Reference proteome</keyword>
<dbReference type="AlphaFoldDB" id="A0A1R3K1A6"/>
<protein>
    <submittedName>
        <fullName evidence="3">Retrotransposon gag protein</fullName>
    </submittedName>
</protein>
<gene>
    <name evidence="3" type="ORF">COLO4_12314</name>
</gene>
<dbReference type="Gene3D" id="2.40.70.10">
    <property type="entry name" value="Acid Proteases"/>
    <property type="match status" value="1"/>
</dbReference>
<dbReference type="Pfam" id="PF08284">
    <property type="entry name" value="RVP_2"/>
    <property type="match status" value="1"/>
</dbReference>
<dbReference type="EMBL" id="AWUE01014901">
    <property type="protein sequence ID" value="OMP00856.1"/>
    <property type="molecule type" value="Genomic_DNA"/>
</dbReference>
<feature type="compositionally biased region" description="Low complexity" evidence="1">
    <location>
        <begin position="298"/>
        <end position="309"/>
    </location>
</feature>
<proteinExistence type="predicted"/>
<evidence type="ECO:0000259" key="2">
    <source>
        <dbReference type="Pfam" id="PF19259"/>
    </source>
</evidence>
<dbReference type="STRING" id="93759.A0A1R3K1A6"/>
<evidence type="ECO:0000313" key="4">
    <source>
        <dbReference type="Proteomes" id="UP000187203"/>
    </source>
</evidence>
<accession>A0A1R3K1A6</accession>
<sequence length="952" mass="106935">MADGVQTRLQKEVSTLQKEVQRIDASIEQNRSEIRASVEAMGTEMRQMFEKLMFKIDSNITATNLIEPSGSTEPRPIIASDEKSFTKHTKLQCPRFNGDDFLGWKLKVEQFFAADNTEDKHKVLIAMMHLDGRALQWHQRFMRDKGSLQEVTWNQYLLSLRARFCDTEFTDPFSVLVAHKHTNTVEEYFEEFESLLSLVDISEDQALGIFISNLKPEVEQRIRLFYPKTLNHAFNLAKQVEVMIFNLPRKPNLPYKQYTSSALSNLTPISTIPTPLPALLPAPQNTKPTITFTKHNRTPNTTTTTKNPPLLHRTPNARAPTREERDERRKRGLCMWCGIKYSPGHSCVRSNLFSILQADPEDTVPELDNCTEVTQAEISAIEATLDPILSLHAILGTSDHQTMCIIGTIKHQEVIILIDSGSSHNFMDKATAKRIGWKTHQITGVGVKVANGHQLWAKDICYEVPWEAQGLIQCTTFMLLPLSGCDIVLGVEWLVTLGPILWDFSKLTMQFHIAQIQHCLKGLQAGSIQLVLSKRDWVSREAETRNVNFRGIHNDSKALTIIPSADQYFLLNFIMSNYLGPDVYSDNPRHSASQRLAQGLPPYTSKNLGSSFVSTSQLESLYYYVLRDTHPGLVLEPSMLHSYLEGNLPVPSSELLEDCQKFTSFFPPNIHERKRYSENNVIVKGVVLIDDPDTSHMKEDHERFKNLTGLADFKIDKLKSLSYEHGYLKSKEDDDQNSMKASEERISGCVTNGNGIASASIQENNGKHQFDSLPTSAISPVMSLLKHISEGASKRTYERDGPAMMPLLAVPNVDQCISDVSIILNGTAKKGIAGPQIGVLDIGVSKVAYFFRVAMPGVRKDYCMFLFFSVFKYYSGEFSCEIESNGTVHIQGSTSGGGTIKKRSRVFHMTFQQLCPAGAFAMSFSLPGPVDPRLFSPNFRSDGIFEAVVIKQ</sequence>
<feature type="region of interest" description="Disordered" evidence="1">
    <location>
        <begin position="290"/>
        <end position="327"/>
    </location>
</feature>
<dbReference type="PANTHER" id="PTHR34661">
    <property type="entry name" value="INCREASED DNA METHYLATION 3"/>
    <property type="match status" value="1"/>
</dbReference>
<evidence type="ECO:0000313" key="3">
    <source>
        <dbReference type="EMBL" id="OMP00856.1"/>
    </source>
</evidence>
<evidence type="ECO:0000256" key="1">
    <source>
        <dbReference type="SAM" id="MobiDB-lite"/>
    </source>
</evidence>
<reference evidence="4" key="1">
    <citation type="submission" date="2013-09" db="EMBL/GenBank/DDBJ databases">
        <title>Corchorus olitorius genome sequencing.</title>
        <authorList>
            <person name="Alam M."/>
            <person name="Haque M.S."/>
            <person name="Islam M.S."/>
            <person name="Emdad E.M."/>
            <person name="Islam M.M."/>
            <person name="Ahmed B."/>
            <person name="Halim A."/>
            <person name="Hossen Q.M.M."/>
            <person name="Hossain M.Z."/>
            <person name="Ahmed R."/>
            <person name="Khan M.M."/>
            <person name="Islam R."/>
            <person name="Rashid M.M."/>
            <person name="Khan S.A."/>
            <person name="Rahman M.S."/>
            <person name="Alam M."/>
            <person name="Yahiya A.S."/>
            <person name="Khan M.S."/>
            <person name="Azam M.S."/>
            <person name="Haque T."/>
            <person name="Lashkar M.Z.H."/>
            <person name="Akhand A.I."/>
            <person name="Morshed G."/>
            <person name="Roy S."/>
            <person name="Uddin K.S."/>
            <person name="Rabeya T."/>
            <person name="Hossain A.S."/>
            <person name="Chowdhury A."/>
            <person name="Snigdha A.R."/>
            <person name="Mortoza M.S."/>
            <person name="Matin S.A."/>
            <person name="Hoque S.M.E."/>
            <person name="Islam M.K."/>
            <person name="Roy D.K."/>
            <person name="Haider R."/>
            <person name="Moosa M.M."/>
            <person name="Elias S.M."/>
            <person name="Hasan A.M."/>
            <person name="Jahan S."/>
            <person name="Shafiuddin M."/>
            <person name="Mahmood N."/>
            <person name="Shommy N.S."/>
        </authorList>
    </citation>
    <scope>NUCLEOTIDE SEQUENCE [LARGE SCALE GENOMIC DNA]</scope>
    <source>
        <strain evidence="4">cv. O-4</strain>
    </source>
</reference>
<dbReference type="Proteomes" id="UP000187203">
    <property type="component" value="Unassembled WGS sequence"/>
</dbReference>
<dbReference type="OrthoDB" id="1211981at2759"/>
<dbReference type="InterPro" id="IPR045358">
    <property type="entry name" value="Ty3_capsid"/>
</dbReference>
<comment type="caution">
    <text evidence="3">The sequence shown here is derived from an EMBL/GenBank/DDBJ whole genome shotgun (WGS) entry which is preliminary data.</text>
</comment>
<name>A0A1R3K1A6_9ROSI</name>
<feature type="domain" description="Ty3 transposon capsid-like protein" evidence="2">
    <location>
        <begin position="110"/>
        <end position="241"/>
    </location>
</feature>
<dbReference type="InterPro" id="IPR039321">
    <property type="entry name" value="IDM2/3-like"/>
</dbReference>
<dbReference type="CDD" id="cd00303">
    <property type="entry name" value="retropepsin_like"/>
    <property type="match status" value="1"/>
</dbReference>
<dbReference type="Pfam" id="PF19259">
    <property type="entry name" value="Ty3_capsid"/>
    <property type="match status" value="1"/>
</dbReference>
<dbReference type="InterPro" id="IPR021109">
    <property type="entry name" value="Peptidase_aspartic_dom_sf"/>
</dbReference>
<dbReference type="GO" id="GO:0005634">
    <property type="term" value="C:nucleus"/>
    <property type="evidence" value="ECO:0007669"/>
    <property type="project" value="TreeGrafter"/>
</dbReference>
<dbReference type="PANTHER" id="PTHR34661:SF1">
    <property type="entry name" value="INCREASED DNA METHYLATION 3"/>
    <property type="match status" value="1"/>
</dbReference>
<dbReference type="SUPFAM" id="SSF50630">
    <property type="entry name" value="Acid proteases"/>
    <property type="match status" value="1"/>
</dbReference>